<organism evidence="1">
    <name type="scientific">marine sediment metagenome</name>
    <dbReference type="NCBI Taxonomy" id="412755"/>
    <lineage>
        <taxon>unclassified sequences</taxon>
        <taxon>metagenomes</taxon>
        <taxon>ecological metagenomes</taxon>
    </lineage>
</organism>
<proteinExistence type="predicted"/>
<dbReference type="AlphaFoldDB" id="X0XRF6"/>
<feature type="non-terminal residue" evidence="1">
    <location>
        <position position="1"/>
    </location>
</feature>
<gene>
    <name evidence="1" type="ORF">S01H1_65543</name>
</gene>
<evidence type="ECO:0008006" key="2">
    <source>
        <dbReference type="Google" id="ProtNLM"/>
    </source>
</evidence>
<comment type="caution">
    <text evidence="1">The sequence shown here is derived from an EMBL/GenBank/DDBJ whole genome shotgun (WGS) entry which is preliminary data.</text>
</comment>
<dbReference type="SUPFAM" id="SSF53098">
    <property type="entry name" value="Ribonuclease H-like"/>
    <property type="match status" value="1"/>
</dbReference>
<name>X0XRF6_9ZZZZ</name>
<feature type="non-terminal residue" evidence="1">
    <location>
        <position position="250"/>
    </location>
</feature>
<dbReference type="InterPro" id="IPR012337">
    <property type="entry name" value="RNaseH-like_sf"/>
</dbReference>
<protein>
    <recommendedName>
        <fullName evidence="2">DNA-directed DNA polymerase family B exonuclease domain-containing protein</fullName>
    </recommendedName>
</protein>
<evidence type="ECO:0000313" key="1">
    <source>
        <dbReference type="EMBL" id="GAG37917.1"/>
    </source>
</evidence>
<reference evidence="1" key="1">
    <citation type="journal article" date="2014" name="Front. Microbiol.">
        <title>High frequency of phylogenetically diverse reductive dehalogenase-homologous genes in deep subseafloor sedimentary metagenomes.</title>
        <authorList>
            <person name="Kawai M."/>
            <person name="Futagami T."/>
            <person name="Toyoda A."/>
            <person name="Takaki Y."/>
            <person name="Nishi S."/>
            <person name="Hori S."/>
            <person name="Arai W."/>
            <person name="Tsubouchi T."/>
            <person name="Morono Y."/>
            <person name="Uchiyama I."/>
            <person name="Ito T."/>
            <person name="Fujiyama A."/>
            <person name="Inagaki F."/>
            <person name="Takami H."/>
        </authorList>
    </citation>
    <scope>NUCLEOTIDE SEQUENCE</scope>
    <source>
        <strain evidence="1">Expedition CK06-06</strain>
    </source>
</reference>
<sequence>DEFTSNRIYQPTGTINMAQIIAWLHEVEAASWGVNTYWITGNKTIRAFYPFTAEFFLSEKKDYQTERQLLSHPNIERVERVQRYLSIHNQKTSSVFCIRVNPRRIRATYEDLRKHWGEYLHNADLSLWQQFCFQTKLFPYAYAKINVSNGQLKNWELIEFYTQMEYKSVPFRVLWLQPFFEKPNLSRGKIVKILIHSSVTDQEEKPIVFEEKTEAELIRSSIQYIQQVDPDLLLTRGGDTFFPIIAEHSV</sequence>
<accession>X0XRF6</accession>
<dbReference type="EMBL" id="BARS01043277">
    <property type="protein sequence ID" value="GAG37917.1"/>
    <property type="molecule type" value="Genomic_DNA"/>
</dbReference>